<feature type="region of interest" description="Disordered" evidence="1">
    <location>
        <begin position="1"/>
        <end position="25"/>
    </location>
</feature>
<protein>
    <recommendedName>
        <fullName evidence="4">C-type lectin domain-containing protein</fullName>
    </recommendedName>
</protein>
<evidence type="ECO:0000256" key="1">
    <source>
        <dbReference type="SAM" id="MobiDB-lite"/>
    </source>
</evidence>
<dbReference type="AlphaFoldDB" id="A0A8S1D9J8"/>
<dbReference type="Gene3D" id="3.10.100.10">
    <property type="entry name" value="Mannose-Binding Protein A, subunit A"/>
    <property type="match status" value="1"/>
</dbReference>
<evidence type="ECO:0008006" key="4">
    <source>
        <dbReference type="Google" id="ProtNLM"/>
    </source>
</evidence>
<accession>A0A8S1D9J8</accession>
<dbReference type="EMBL" id="CADEPI010000207">
    <property type="protein sequence ID" value="CAB3380402.1"/>
    <property type="molecule type" value="Genomic_DNA"/>
</dbReference>
<organism evidence="2 3">
    <name type="scientific">Cloeon dipterum</name>
    <dbReference type="NCBI Taxonomy" id="197152"/>
    <lineage>
        <taxon>Eukaryota</taxon>
        <taxon>Metazoa</taxon>
        <taxon>Ecdysozoa</taxon>
        <taxon>Arthropoda</taxon>
        <taxon>Hexapoda</taxon>
        <taxon>Insecta</taxon>
        <taxon>Pterygota</taxon>
        <taxon>Palaeoptera</taxon>
        <taxon>Ephemeroptera</taxon>
        <taxon>Pisciforma</taxon>
        <taxon>Baetidae</taxon>
        <taxon>Cloeon</taxon>
    </lineage>
</organism>
<proteinExistence type="predicted"/>
<dbReference type="InterPro" id="IPR016187">
    <property type="entry name" value="CTDL_fold"/>
</dbReference>
<sequence length="287" mass="32856">MPGLKRDAERHDREQSHSSPADHPAHFSFHRSGDKLFGNVNFVNPNCTINFNFYRNVNINVDLNINVKFYTNVNVDLNFYVNINFNHDYNCKTNFNIHINFNLNFHDGINYNNYNNHYYNNRNYNYNHSNDNYCVVPSRQLYRQSLWNEVNTFNTVSPLGVKLTFGYVIILCNKKYVHSDTAANLATAYSNCCQYGMKLASFSDQSQVDCLKNHFSAGPTWVAASITGSIVNPRWCTENSSFYLKDFTAANPTLPGPGYDAISMDISTGTFSYAKSTDLFSWTLCVV</sequence>
<dbReference type="Proteomes" id="UP000494165">
    <property type="component" value="Unassembled WGS sequence"/>
</dbReference>
<comment type="caution">
    <text evidence="2">The sequence shown here is derived from an EMBL/GenBank/DDBJ whole genome shotgun (WGS) entry which is preliminary data.</text>
</comment>
<evidence type="ECO:0000313" key="3">
    <source>
        <dbReference type="Proteomes" id="UP000494165"/>
    </source>
</evidence>
<gene>
    <name evidence="2" type="ORF">CLODIP_2_CD04505</name>
</gene>
<dbReference type="InterPro" id="IPR016186">
    <property type="entry name" value="C-type_lectin-like/link_sf"/>
</dbReference>
<dbReference type="SUPFAM" id="SSF56436">
    <property type="entry name" value="C-type lectin-like"/>
    <property type="match status" value="1"/>
</dbReference>
<name>A0A8S1D9J8_9INSE</name>
<reference evidence="2 3" key="1">
    <citation type="submission" date="2020-04" db="EMBL/GenBank/DDBJ databases">
        <authorList>
            <person name="Alioto T."/>
            <person name="Alioto T."/>
            <person name="Gomez Garrido J."/>
        </authorList>
    </citation>
    <scope>NUCLEOTIDE SEQUENCE [LARGE SCALE GENOMIC DNA]</scope>
</reference>
<feature type="compositionally biased region" description="Basic and acidic residues" evidence="1">
    <location>
        <begin position="1"/>
        <end position="16"/>
    </location>
</feature>
<keyword evidence="3" id="KW-1185">Reference proteome</keyword>
<evidence type="ECO:0000313" key="2">
    <source>
        <dbReference type="EMBL" id="CAB3380402.1"/>
    </source>
</evidence>